<protein>
    <submittedName>
        <fullName evidence="1">Uncharacterized protein</fullName>
    </submittedName>
</protein>
<accession>A0ACC1MK75</accession>
<dbReference type="Proteomes" id="UP001144978">
    <property type="component" value="Unassembled WGS sequence"/>
</dbReference>
<gene>
    <name evidence="1" type="ORF">NUW54_g13571</name>
</gene>
<reference evidence="1" key="1">
    <citation type="submission" date="2022-08" db="EMBL/GenBank/DDBJ databases">
        <title>Genome Sequence of Pycnoporus sanguineus.</title>
        <authorList>
            <person name="Buettner E."/>
        </authorList>
    </citation>
    <scope>NUCLEOTIDE SEQUENCE</scope>
    <source>
        <strain evidence="1">CG-C14</strain>
    </source>
</reference>
<evidence type="ECO:0000313" key="2">
    <source>
        <dbReference type="Proteomes" id="UP001144978"/>
    </source>
</evidence>
<proteinExistence type="predicted"/>
<keyword evidence="2" id="KW-1185">Reference proteome</keyword>
<name>A0ACC1MK75_9APHY</name>
<comment type="caution">
    <text evidence="1">The sequence shown here is derived from an EMBL/GenBank/DDBJ whole genome shotgun (WGS) entry which is preliminary data.</text>
</comment>
<sequence length="88" mass="9475">MGLGWSSLYIPSSAPKIRLLLITLSLTARGSLPLPPALFAPHAPPSNSAKRYTRLHALDRNTNHRPPLGSSPASTVAGQFQLRTRPLP</sequence>
<dbReference type="EMBL" id="JANSHE010006394">
    <property type="protein sequence ID" value="KAJ2967210.1"/>
    <property type="molecule type" value="Genomic_DNA"/>
</dbReference>
<evidence type="ECO:0000313" key="1">
    <source>
        <dbReference type="EMBL" id="KAJ2967210.1"/>
    </source>
</evidence>
<organism evidence="1 2">
    <name type="scientific">Trametes sanguinea</name>
    <dbReference type="NCBI Taxonomy" id="158606"/>
    <lineage>
        <taxon>Eukaryota</taxon>
        <taxon>Fungi</taxon>
        <taxon>Dikarya</taxon>
        <taxon>Basidiomycota</taxon>
        <taxon>Agaricomycotina</taxon>
        <taxon>Agaricomycetes</taxon>
        <taxon>Polyporales</taxon>
        <taxon>Polyporaceae</taxon>
        <taxon>Trametes</taxon>
    </lineage>
</organism>